<evidence type="ECO:0000259" key="3">
    <source>
        <dbReference type="PROSITE" id="PS50977"/>
    </source>
</evidence>
<sequence>MKQAAKTAAITMNQLVREGGDSMAVTAKPATLTERRAEELRLEVAVAARDIFLADGSFSATVERICEVVGIAPRTFHRHFPVKEDVILPLFGKFGSLSIHVLAGAESGSDPVDVLVRAFGSEIPKRGQFDVDRAFMALVLSDQQYRLRWLDWGQDLAMPITEFLDNRFDLGTDSFSRELPAQLIIQACRHAYVHWVDDGDFARLQSALRIAIQMIIGSLDAKQRQP</sequence>
<proteinExistence type="predicted"/>
<dbReference type="Gene3D" id="1.10.357.10">
    <property type="entry name" value="Tetracycline Repressor, domain 2"/>
    <property type="match status" value="1"/>
</dbReference>
<dbReference type="GO" id="GO:0003677">
    <property type="term" value="F:DNA binding"/>
    <property type="evidence" value="ECO:0007669"/>
    <property type="project" value="UniProtKB-UniRule"/>
</dbReference>
<dbReference type="InterPro" id="IPR001647">
    <property type="entry name" value="HTH_TetR"/>
</dbReference>
<reference evidence="4 5" key="1">
    <citation type="journal article" date="2019" name="Emerg. Microbes Infect.">
        <title>Comprehensive subspecies identification of 175 nontuberculous mycobacteria species based on 7547 genomic profiles.</title>
        <authorList>
            <person name="Matsumoto Y."/>
            <person name="Kinjo T."/>
            <person name="Motooka D."/>
            <person name="Nabeya D."/>
            <person name="Jung N."/>
            <person name="Uechi K."/>
            <person name="Horii T."/>
            <person name="Iida T."/>
            <person name="Fujita J."/>
            <person name="Nakamura S."/>
        </authorList>
    </citation>
    <scope>NUCLEOTIDE SEQUENCE [LARGE SCALE GENOMIC DNA]</scope>
    <source>
        <strain evidence="4 5">JCM 6376</strain>
    </source>
</reference>
<dbReference type="PROSITE" id="PS50977">
    <property type="entry name" value="HTH_TETR_2"/>
    <property type="match status" value="1"/>
</dbReference>
<dbReference type="InterPro" id="IPR009057">
    <property type="entry name" value="Homeodomain-like_sf"/>
</dbReference>
<name>A0AAD1HMS0_9MYCO</name>
<keyword evidence="1 2" id="KW-0238">DNA-binding</keyword>
<gene>
    <name evidence="4" type="ORF">MAIC_26620</name>
</gene>
<evidence type="ECO:0000256" key="1">
    <source>
        <dbReference type="ARBA" id="ARBA00023125"/>
    </source>
</evidence>
<keyword evidence="5" id="KW-1185">Reference proteome</keyword>
<dbReference type="AlphaFoldDB" id="A0AAD1HMS0"/>
<dbReference type="KEGG" id="maic:MAIC_26620"/>
<organism evidence="4 5">
    <name type="scientific">Mycolicibacterium aichiense</name>
    <dbReference type="NCBI Taxonomy" id="1799"/>
    <lineage>
        <taxon>Bacteria</taxon>
        <taxon>Bacillati</taxon>
        <taxon>Actinomycetota</taxon>
        <taxon>Actinomycetes</taxon>
        <taxon>Mycobacteriales</taxon>
        <taxon>Mycobacteriaceae</taxon>
        <taxon>Mycolicibacterium</taxon>
    </lineage>
</organism>
<dbReference type="SUPFAM" id="SSF46689">
    <property type="entry name" value="Homeodomain-like"/>
    <property type="match status" value="1"/>
</dbReference>
<evidence type="ECO:0000313" key="5">
    <source>
        <dbReference type="Proteomes" id="UP000467327"/>
    </source>
</evidence>
<dbReference type="RefSeq" id="WP_264028810.1">
    <property type="nucleotide sequence ID" value="NZ_JACKTJ010000068.1"/>
</dbReference>
<feature type="domain" description="HTH tetR-type" evidence="3">
    <location>
        <begin position="38"/>
        <end position="98"/>
    </location>
</feature>
<accession>A0AAD1HMS0</accession>
<dbReference type="EMBL" id="AP022561">
    <property type="protein sequence ID" value="BBX07859.1"/>
    <property type="molecule type" value="Genomic_DNA"/>
</dbReference>
<feature type="DNA-binding region" description="H-T-H motif" evidence="2">
    <location>
        <begin position="61"/>
        <end position="80"/>
    </location>
</feature>
<dbReference type="Proteomes" id="UP000467327">
    <property type="component" value="Chromosome"/>
</dbReference>
<evidence type="ECO:0000256" key="2">
    <source>
        <dbReference type="PROSITE-ProRule" id="PRU00335"/>
    </source>
</evidence>
<protein>
    <recommendedName>
        <fullName evidence="3">HTH tetR-type domain-containing protein</fullName>
    </recommendedName>
</protein>
<evidence type="ECO:0000313" key="4">
    <source>
        <dbReference type="EMBL" id="BBX07859.1"/>
    </source>
</evidence>